<proteinExistence type="inferred from homology"/>
<dbReference type="Pfam" id="PF00071">
    <property type="entry name" value="Ras"/>
    <property type="match status" value="1"/>
</dbReference>
<dbReference type="PROSITE" id="PS50097">
    <property type="entry name" value="BTB"/>
    <property type="match status" value="1"/>
</dbReference>
<feature type="compositionally biased region" description="Polar residues" evidence="4">
    <location>
        <begin position="1"/>
        <end position="22"/>
    </location>
</feature>
<dbReference type="SUPFAM" id="SSF54695">
    <property type="entry name" value="POZ domain"/>
    <property type="match status" value="1"/>
</dbReference>
<dbReference type="GO" id="GO:0003924">
    <property type="term" value="F:GTPase activity"/>
    <property type="evidence" value="ECO:0007669"/>
    <property type="project" value="InterPro"/>
</dbReference>
<evidence type="ECO:0000313" key="6">
    <source>
        <dbReference type="EMBL" id="KAJ3448366.1"/>
    </source>
</evidence>
<dbReference type="Pfam" id="PF00651">
    <property type="entry name" value="BTB"/>
    <property type="match status" value="1"/>
</dbReference>
<keyword evidence="3" id="KW-0342">GTP-binding</keyword>
<dbReference type="PROSITE" id="PS51419">
    <property type="entry name" value="RAB"/>
    <property type="match status" value="1"/>
</dbReference>
<dbReference type="CDD" id="cd18186">
    <property type="entry name" value="BTB_POZ_ZBTB_KLHL-like"/>
    <property type="match status" value="1"/>
</dbReference>
<accession>A0AAV8A252</accession>
<comment type="caution">
    <text evidence="6">The sequence shown here is derived from an EMBL/GenBank/DDBJ whole genome shotgun (WGS) entry which is preliminary data.</text>
</comment>
<evidence type="ECO:0000256" key="1">
    <source>
        <dbReference type="ARBA" id="ARBA00006270"/>
    </source>
</evidence>
<evidence type="ECO:0000256" key="3">
    <source>
        <dbReference type="ARBA" id="ARBA00023134"/>
    </source>
</evidence>
<evidence type="ECO:0000256" key="2">
    <source>
        <dbReference type="ARBA" id="ARBA00022741"/>
    </source>
</evidence>
<dbReference type="InterPro" id="IPR011333">
    <property type="entry name" value="SKP1/BTB/POZ_sf"/>
</dbReference>
<dbReference type="AlphaFoldDB" id="A0AAV8A252"/>
<dbReference type="SMART" id="SM00175">
    <property type="entry name" value="RAB"/>
    <property type="match status" value="1"/>
</dbReference>
<dbReference type="CDD" id="cd00154">
    <property type="entry name" value="Rab"/>
    <property type="match status" value="1"/>
</dbReference>
<comment type="similarity">
    <text evidence="1">Belongs to the small GTPase superfamily. Rab family.</text>
</comment>
<name>A0AAV8A252_9EUKA</name>
<dbReference type="FunFam" id="3.40.50.300:FF:001447">
    <property type="entry name" value="Ras-related protein Rab-1B"/>
    <property type="match status" value="1"/>
</dbReference>
<reference evidence="6" key="1">
    <citation type="submission" date="2022-08" db="EMBL/GenBank/DDBJ databases">
        <title>Novel sulphate-reducing endosymbionts in the free-living metamonad Anaeramoeba.</title>
        <authorList>
            <person name="Jerlstrom-Hultqvist J."/>
            <person name="Cepicka I."/>
            <person name="Gallot-Lavallee L."/>
            <person name="Salas-Leiva D."/>
            <person name="Curtis B.A."/>
            <person name="Zahonova K."/>
            <person name="Pipaliya S."/>
            <person name="Dacks J."/>
            <person name="Roger A.J."/>
        </authorList>
    </citation>
    <scope>NUCLEOTIDE SEQUENCE</scope>
    <source>
        <strain evidence="6">Busselton2</strain>
    </source>
</reference>
<dbReference type="InterPro" id="IPR001806">
    <property type="entry name" value="Small_GTPase"/>
</dbReference>
<dbReference type="PROSITE" id="PS51421">
    <property type="entry name" value="RAS"/>
    <property type="match status" value="1"/>
</dbReference>
<dbReference type="GO" id="GO:0005525">
    <property type="term" value="F:GTP binding"/>
    <property type="evidence" value="ECO:0007669"/>
    <property type="project" value="UniProtKB-KW"/>
</dbReference>
<sequence length="489" mass="58442">MGNKNPTTNIQTSEKQVTTSENESTESKILEQYKNRSISSLSKEEKKEIQAELWLKFCDSELNKGQQNDYYIWKSLLLGDSYSCSWQFLTRFTENRFEEKRYNIIGVEFKMLTKQIFNQTIKYQIWDVPRGNERFRTITQSYFRGTKSIILFFDLDQREQFKRLENHKKNVKSNSIEGTITILVGHSIFDKIETKKKRTVSKKEAIQFAKKNGMKYVEANSKTGKNVSNIMNGFLMLNYDQFIEQKYPNYSFFKQSSRYFKDYQILTIQKDFIDFYNRQEFCDFEIKTIKCHKLIVEIRTKQTIEDIEEILTNETIENIKLFFKWVYGIKLKISESNSICHIFEKINIQYNNRKFKNDFLNDLCNLYKDNKTKDFTIKIKNEFSDESSNESSNETIKVHKIILLIRSELFRNMFKSIEEKNLKSIFDYSGKSYETLKCLINYFYTDQLIFSGDDDPSLICEELEDAIEYYQLNKKSNLNKLIQKYLQNN</sequence>
<dbReference type="EMBL" id="JANTQA010000015">
    <property type="protein sequence ID" value="KAJ3448366.1"/>
    <property type="molecule type" value="Genomic_DNA"/>
</dbReference>
<keyword evidence="2" id="KW-0547">Nucleotide-binding</keyword>
<gene>
    <name evidence="6" type="ORF">M0812_00845</name>
</gene>
<feature type="region of interest" description="Disordered" evidence="4">
    <location>
        <begin position="1"/>
        <end position="26"/>
    </location>
</feature>
<evidence type="ECO:0000256" key="4">
    <source>
        <dbReference type="SAM" id="MobiDB-lite"/>
    </source>
</evidence>
<organism evidence="6 7">
    <name type="scientific">Anaeramoeba flamelloides</name>
    <dbReference type="NCBI Taxonomy" id="1746091"/>
    <lineage>
        <taxon>Eukaryota</taxon>
        <taxon>Metamonada</taxon>
        <taxon>Anaeramoebidae</taxon>
        <taxon>Anaeramoeba</taxon>
    </lineage>
</organism>
<dbReference type="Proteomes" id="UP001146793">
    <property type="component" value="Unassembled WGS sequence"/>
</dbReference>
<protein>
    <submittedName>
        <fullName evidence="6">Rab2a</fullName>
    </submittedName>
</protein>
<feature type="domain" description="BTB" evidence="5">
    <location>
        <begin position="373"/>
        <end position="452"/>
    </location>
</feature>
<dbReference type="PANTHER" id="PTHR47980">
    <property type="entry name" value="LD44762P"/>
    <property type="match status" value="1"/>
</dbReference>
<dbReference type="SUPFAM" id="SSF52540">
    <property type="entry name" value="P-loop containing nucleoside triphosphate hydrolases"/>
    <property type="match status" value="1"/>
</dbReference>
<dbReference type="InterPro" id="IPR000210">
    <property type="entry name" value="BTB/POZ_dom"/>
</dbReference>
<dbReference type="Gene3D" id="3.40.50.300">
    <property type="entry name" value="P-loop containing nucleotide triphosphate hydrolases"/>
    <property type="match status" value="1"/>
</dbReference>
<dbReference type="InterPro" id="IPR027417">
    <property type="entry name" value="P-loop_NTPase"/>
</dbReference>
<dbReference type="InterPro" id="IPR050305">
    <property type="entry name" value="Small_GTPase_Rab"/>
</dbReference>
<dbReference type="Gene3D" id="3.30.710.10">
    <property type="entry name" value="Potassium Channel Kv1.1, Chain A"/>
    <property type="match status" value="1"/>
</dbReference>
<evidence type="ECO:0000259" key="5">
    <source>
        <dbReference type="PROSITE" id="PS50097"/>
    </source>
</evidence>
<evidence type="ECO:0000313" key="7">
    <source>
        <dbReference type="Proteomes" id="UP001146793"/>
    </source>
</evidence>